<evidence type="ECO:0000313" key="4">
    <source>
        <dbReference type="Proteomes" id="UP000706039"/>
    </source>
</evidence>
<feature type="region of interest" description="Disordered" evidence="1">
    <location>
        <begin position="20"/>
        <end position="77"/>
    </location>
</feature>
<name>A0ABS7PXG7_9SPHN</name>
<evidence type="ECO:0000313" key="3">
    <source>
        <dbReference type="EMBL" id="MBY8826062.1"/>
    </source>
</evidence>
<feature type="chain" id="PRO_5047213295" description="Lipoprotein" evidence="2">
    <location>
        <begin position="26"/>
        <end position="182"/>
    </location>
</feature>
<proteinExistence type="predicted"/>
<accession>A0ABS7PXG7</accession>
<evidence type="ECO:0000256" key="1">
    <source>
        <dbReference type="SAM" id="MobiDB-lite"/>
    </source>
</evidence>
<dbReference type="PROSITE" id="PS51257">
    <property type="entry name" value="PROKAR_LIPOPROTEIN"/>
    <property type="match status" value="1"/>
</dbReference>
<gene>
    <name evidence="3" type="ORF">K7G82_27420</name>
</gene>
<dbReference type="EMBL" id="JAINVV010000014">
    <property type="protein sequence ID" value="MBY8826062.1"/>
    <property type="molecule type" value="Genomic_DNA"/>
</dbReference>
<keyword evidence="4" id="KW-1185">Reference proteome</keyword>
<sequence length="182" mass="18619">MRKAGFVSVIVLAALGGCVSPSAPAPAPSPPAPPPPTPTPAPVPPPPAPGEWTDRAATPGDWSYRQDSGGSVAQFGQPGAAPRFAVRCEKAARRIRFERSGVLDPGSSARLTLTSTAGTASYALANIGGSPPNVAASTGASDAFLDKLVYTRGRFLVRADGAEEMVLPGWAEIARVVEDCRG</sequence>
<feature type="signal peptide" evidence="2">
    <location>
        <begin position="1"/>
        <end position="25"/>
    </location>
</feature>
<evidence type="ECO:0000256" key="2">
    <source>
        <dbReference type="SAM" id="SignalP"/>
    </source>
</evidence>
<comment type="caution">
    <text evidence="3">The sequence shown here is derived from an EMBL/GenBank/DDBJ whole genome shotgun (WGS) entry which is preliminary data.</text>
</comment>
<reference evidence="3 4" key="1">
    <citation type="submission" date="2021-08" db="EMBL/GenBank/DDBJ databases">
        <authorList>
            <person name="Tuo L."/>
        </authorList>
    </citation>
    <scope>NUCLEOTIDE SEQUENCE [LARGE SCALE GENOMIC DNA]</scope>
    <source>
        <strain evidence="3 4">JCM 31229</strain>
    </source>
</reference>
<organism evidence="3 4">
    <name type="scientific">Sphingomonas colocasiae</name>
    <dbReference type="NCBI Taxonomy" id="1848973"/>
    <lineage>
        <taxon>Bacteria</taxon>
        <taxon>Pseudomonadati</taxon>
        <taxon>Pseudomonadota</taxon>
        <taxon>Alphaproteobacteria</taxon>
        <taxon>Sphingomonadales</taxon>
        <taxon>Sphingomonadaceae</taxon>
        <taxon>Sphingomonas</taxon>
    </lineage>
</organism>
<evidence type="ECO:0008006" key="5">
    <source>
        <dbReference type="Google" id="ProtNLM"/>
    </source>
</evidence>
<dbReference type="RefSeq" id="WP_222993339.1">
    <property type="nucleotide sequence ID" value="NZ_JAINVV010000014.1"/>
</dbReference>
<keyword evidence="2" id="KW-0732">Signal</keyword>
<feature type="compositionally biased region" description="Pro residues" evidence="1">
    <location>
        <begin position="23"/>
        <end position="49"/>
    </location>
</feature>
<protein>
    <recommendedName>
        <fullName evidence="5">Lipoprotein</fullName>
    </recommendedName>
</protein>
<dbReference type="Proteomes" id="UP000706039">
    <property type="component" value="Unassembled WGS sequence"/>
</dbReference>